<sequence>MKKQQGFTLIELMIVVAIIAILAAIAIPAYQDYVVRSQGASALAEITPAKVGFEQAVNEGKTPSTAAADAGFVGVGPSTSYCTVTVGADNIQCVTKGGNATKFNGKKVIWTRTADTGLWACTSDLDAKYKPGKCT</sequence>
<accession>A0AAP5AGY7</accession>
<dbReference type="InterPro" id="IPR001082">
    <property type="entry name" value="Pilin"/>
</dbReference>
<protein>
    <submittedName>
        <fullName evidence="5">Type IV pilus assembly protein PilA</fullName>
    </submittedName>
</protein>
<evidence type="ECO:0000256" key="3">
    <source>
        <dbReference type="RuleBase" id="RU000389"/>
    </source>
</evidence>
<comment type="caution">
    <text evidence="5">The sequence shown here is derived from an EMBL/GenBank/DDBJ whole genome shotgun (WGS) entry which is preliminary data.</text>
</comment>
<dbReference type="Pfam" id="PF07963">
    <property type="entry name" value="N_methyl"/>
    <property type="match status" value="1"/>
</dbReference>
<dbReference type="GO" id="GO:0043107">
    <property type="term" value="P:type IV pilus-dependent motility"/>
    <property type="evidence" value="ECO:0007669"/>
    <property type="project" value="TreeGrafter"/>
</dbReference>
<dbReference type="InterPro" id="IPR045584">
    <property type="entry name" value="Pilin-like"/>
</dbReference>
<proteinExistence type="inferred from homology"/>
<organism evidence="5 6">
    <name type="scientific">Stenotrophomonas rhizophila</name>
    <dbReference type="NCBI Taxonomy" id="216778"/>
    <lineage>
        <taxon>Bacteria</taxon>
        <taxon>Pseudomonadati</taxon>
        <taxon>Pseudomonadota</taxon>
        <taxon>Gammaproteobacteria</taxon>
        <taxon>Lysobacterales</taxon>
        <taxon>Lysobacteraceae</taxon>
        <taxon>Stenotrophomonas</taxon>
    </lineage>
</organism>
<dbReference type="NCBIfam" id="TIGR02532">
    <property type="entry name" value="IV_pilin_GFxxxE"/>
    <property type="match status" value="1"/>
</dbReference>
<evidence type="ECO:0000313" key="6">
    <source>
        <dbReference type="Proteomes" id="UP001226084"/>
    </source>
</evidence>
<gene>
    <name evidence="5" type="ORF">QE424_000807</name>
</gene>
<keyword evidence="4" id="KW-0472">Membrane</keyword>
<reference evidence="5" key="1">
    <citation type="submission" date="2023-07" db="EMBL/GenBank/DDBJ databases">
        <title>Functional and genomic diversity of the sorghum phyllosphere microbiome.</title>
        <authorList>
            <person name="Shade A."/>
        </authorList>
    </citation>
    <scope>NUCLEOTIDE SEQUENCE</scope>
    <source>
        <strain evidence="5">SORGH_AS_0457</strain>
    </source>
</reference>
<dbReference type="Gene3D" id="3.30.700.10">
    <property type="entry name" value="Glycoprotein, Type 4 Pilin"/>
    <property type="match status" value="1"/>
</dbReference>
<dbReference type="InterPro" id="IPR012902">
    <property type="entry name" value="N_methyl_site"/>
</dbReference>
<dbReference type="AlphaFoldDB" id="A0AAP5AGY7"/>
<dbReference type="SUPFAM" id="SSF54523">
    <property type="entry name" value="Pili subunits"/>
    <property type="match status" value="1"/>
</dbReference>
<evidence type="ECO:0000256" key="4">
    <source>
        <dbReference type="SAM" id="Phobius"/>
    </source>
</evidence>
<dbReference type="GO" id="GO:0044096">
    <property type="term" value="C:type IV pilus"/>
    <property type="evidence" value="ECO:0007669"/>
    <property type="project" value="TreeGrafter"/>
</dbReference>
<keyword evidence="2" id="KW-0488">Methylation</keyword>
<evidence type="ECO:0000256" key="2">
    <source>
        <dbReference type="ARBA" id="ARBA00022481"/>
    </source>
</evidence>
<dbReference type="EMBL" id="JAUTAS010000001">
    <property type="protein sequence ID" value="MDQ1107648.1"/>
    <property type="molecule type" value="Genomic_DNA"/>
</dbReference>
<comment type="similarity">
    <text evidence="1 3">Belongs to the N-Me-Phe pilin family.</text>
</comment>
<dbReference type="GO" id="GO:0007155">
    <property type="term" value="P:cell adhesion"/>
    <property type="evidence" value="ECO:0007669"/>
    <property type="project" value="InterPro"/>
</dbReference>
<dbReference type="Pfam" id="PF00114">
    <property type="entry name" value="Pilin"/>
    <property type="match status" value="1"/>
</dbReference>
<dbReference type="PROSITE" id="PS00409">
    <property type="entry name" value="PROKAR_NTER_METHYL"/>
    <property type="match status" value="1"/>
</dbReference>
<keyword evidence="4" id="KW-1133">Transmembrane helix</keyword>
<keyword evidence="3" id="KW-0281">Fimbrium</keyword>
<name>A0AAP5AGY7_9GAMM</name>
<dbReference type="RefSeq" id="WP_068853815.1">
    <property type="nucleotide sequence ID" value="NZ_CP016294.1"/>
</dbReference>
<dbReference type="PANTHER" id="PTHR30093:SF34">
    <property type="entry name" value="PREPILIN PEPTIDASE-DEPENDENT PROTEIN D"/>
    <property type="match status" value="1"/>
</dbReference>
<keyword evidence="4" id="KW-0812">Transmembrane</keyword>
<dbReference type="PANTHER" id="PTHR30093">
    <property type="entry name" value="GENERAL SECRETION PATHWAY PROTEIN G"/>
    <property type="match status" value="1"/>
</dbReference>
<dbReference type="Proteomes" id="UP001226084">
    <property type="component" value="Unassembled WGS sequence"/>
</dbReference>
<feature type="transmembrane region" description="Helical" evidence="4">
    <location>
        <begin position="12"/>
        <end position="30"/>
    </location>
</feature>
<evidence type="ECO:0000256" key="1">
    <source>
        <dbReference type="ARBA" id="ARBA00005233"/>
    </source>
</evidence>
<evidence type="ECO:0000313" key="5">
    <source>
        <dbReference type="EMBL" id="MDQ1107648.1"/>
    </source>
</evidence>
<dbReference type="KEGG" id="srh:BAY15_2934"/>